<keyword evidence="8" id="KW-1185">Reference proteome</keyword>
<evidence type="ECO:0000256" key="5">
    <source>
        <dbReference type="ARBA" id="ARBA00023136"/>
    </source>
</evidence>
<comment type="subcellular location">
    <subcellularLocation>
        <location evidence="1">Membrane</location>
        <topology evidence="1">Multi-pass membrane protein</topology>
    </subcellularLocation>
</comment>
<dbReference type="EMBL" id="JARXIC010000007">
    <property type="protein sequence ID" value="MDQ8194026.1"/>
    <property type="molecule type" value="Genomic_DNA"/>
</dbReference>
<gene>
    <name evidence="7" type="ORF">QEH59_06300</name>
</gene>
<dbReference type="Proteomes" id="UP001243717">
    <property type="component" value="Unassembled WGS sequence"/>
</dbReference>
<evidence type="ECO:0000256" key="3">
    <source>
        <dbReference type="ARBA" id="ARBA00022692"/>
    </source>
</evidence>
<evidence type="ECO:0000256" key="1">
    <source>
        <dbReference type="ARBA" id="ARBA00004141"/>
    </source>
</evidence>
<sequence>MKIQRVAMAMIIVFLTFYLLYLGQALLLPLVIAGAVAYLISILAHTIASPMFKGFSVPKPIAMFLAIAIILLSLSYLVQLITVNIKSVIEVAPVYQKNLEALIYKGYRLFGAEEVPNIREFLNQLDFGAYLQSFGATVRSLVSSMGIITVYLIFLLLEQRTFGDKMKAIIRHPERQKDAFELIDKMRSDIRSYVGIKVLTSASTGLISYFVLKVVGVDFASFWAVLIFLLNFIPTIGSIIATAFPSMLTLVQFETLGPFIVTISVLTAVQFCIGSLLEPKLMGNRLNLSPIVILLSLGLWGSIWGIPGMFLCVPITVIIMIVCSYFPATRPVAILLSGNGEVVSGVKKEVLES</sequence>
<feature type="transmembrane region" description="Helical" evidence="6">
    <location>
        <begin position="194"/>
        <end position="216"/>
    </location>
</feature>
<dbReference type="InterPro" id="IPR002549">
    <property type="entry name" value="AI-2E-like"/>
</dbReference>
<keyword evidence="5 6" id="KW-0472">Membrane</keyword>
<reference evidence="7 8" key="1">
    <citation type="submission" date="2023-04" db="EMBL/GenBank/DDBJ databases">
        <title>A novel bacteria isolated from coastal sediment.</title>
        <authorList>
            <person name="Liu X.-J."/>
            <person name="Du Z.-J."/>
        </authorList>
    </citation>
    <scope>NUCLEOTIDE SEQUENCE [LARGE SCALE GENOMIC DNA]</scope>
    <source>
        <strain evidence="7 8">SDUM461004</strain>
    </source>
</reference>
<feature type="transmembrane region" description="Helical" evidence="6">
    <location>
        <begin position="30"/>
        <end position="48"/>
    </location>
</feature>
<protein>
    <submittedName>
        <fullName evidence="7">AI-2E family transporter</fullName>
    </submittedName>
</protein>
<dbReference type="Pfam" id="PF01594">
    <property type="entry name" value="AI-2E_transport"/>
    <property type="match status" value="1"/>
</dbReference>
<keyword evidence="4 6" id="KW-1133">Transmembrane helix</keyword>
<evidence type="ECO:0000313" key="8">
    <source>
        <dbReference type="Proteomes" id="UP001243717"/>
    </source>
</evidence>
<dbReference type="PANTHER" id="PTHR21716">
    <property type="entry name" value="TRANSMEMBRANE PROTEIN"/>
    <property type="match status" value="1"/>
</dbReference>
<feature type="transmembrane region" description="Helical" evidence="6">
    <location>
        <begin position="222"/>
        <end position="244"/>
    </location>
</feature>
<keyword evidence="3 6" id="KW-0812">Transmembrane</keyword>
<organism evidence="7 8">
    <name type="scientific">Thalassobacterium sedimentorum</name>
    <dbReference type="NCBI Taxonomy" id="3041258"/>
    <lineage>
        <taxon>Bacteria</taxon>
        <taxon>Pseudomonadati</taxon>
        <taxon>Verrucomicrobiota</taxon>
        <taxon>Opitutia</taxon>
        <taxon>Puniceicoccales</taxon>
        <taxon>Coraliomargaritaceae</taxon>
        <taxon>Thalassobacterium</taxon>
    </lineage>
</organism>
<evidence type="ECO:0000313" key="7">
    <source>
        <dbReference type="EMBL" id="MDQ8194026.1"/>
    </source>
</evidence>
<feature type="transmembrane region" description="Helical" evidence="6">
    <location>
        <begin position="256"/>
        <end position="277"/>
    </location>
</feature>
<name>A0ABU1AGW5_9BACT</name>
<proteinExistence type="inferred from homology"/>
<comment type="similarity">
    <text evidence="2">Belongs to the autoinducer-2 exporter (AI-2E) (TC 2.A.86) family.</text>
</comment>
<evidence type="ECO:0000256" key="2">
    <source>
        <dbReference type="ARBA" id="ARBA00009773"/>
    </source>
</evidence>
<feature type="transmembrane region" description="Helical" evidence="6">
    <location>
        <begin position="297"/>
        <end position="326"/>
    </location>
</feature>
<accession>A0ABU1AGW5</accession>
<feature type="transmembrane region" description="Helical" evidence="6">
    <location>
        <begin position="60"/>
        <end position="78"/>
    </location>
</feature>
<evidence type="ECO:0000256" key="6">
    <source>
        <dbReference type="SAM" id="Phobius"/>
    </source>
</evidence>
<dbReference type="PANTHER" id="PTHR21716:SF64">
    <property type="entry name" value="AI-2 TRANSPORT PROTEIN TQSA"/>
    <property type="match status" value="1"/>
</dbReference>
<comment type="caution">
    <text evidence="7">The sequence shown here is derived from an EMBL/GenBank/DDBJ whole genome shotgun (WGS) entry which is preliminary data.</text>
</comment>
<evidence type="ECO:0000256" key="4">
    <source>
        <dbReference type="ARBA" id="ARBA00022989"/>
    </source>
</evidence>
<feature type="transmembrane region" description="Helical" evidence="6">
    <location>
        <begin position="136"/>
        <end position="157"/>
    </location>
</feature>
<dbReference type="RefSeq" id="WP_308984506.1">
    <property type="nucleotide sequence ID" value="NZ_JARXIC010000007.1"/>
</dbReference>
<feature type="transmembrane region" description="Helical" evidence="6">
    <location>
        <begin position="7"/>
        <end position="24"/>
    </location>
</feature>